<protein>
    <submittedName>
        <fullName evidence="2">Uncharacterized protein</fullName>
    </submittedName>
</protein>
<proteinExistence type="predicted"/>
<keyword evidence="1" id="KW-1133">Transmembrane helix</keyword>
<feature type="transmembrane region" description="Helical" evidence="1">
    <location>
        <begin position="40"/>
        <end position="62"/>
    </location>
</feature>
<gene>
    <name evidence="2" type="ORF">FSB_LOCUS46229</name>
</gene>
<accession>A0A2N9HWQ1</accession>
<keyword evidence="1" id="KW-0812">Transmembrane</keyword>
<evidence type="ECO:0000313" key="2">
    <source>
        <dbReference type="EMBL" id="SPD18347.1"/>
    </source>
</evidence>
<sequence>MNVLCCLNTLPEKLLLCPSAPFPFLIWATRPDRDQRWSDLGCVALTLSFSSFILLFFLLLAARSDGSESPPPPPPPLSSLTFRSTYPSSDLSLYRGDLLEDLGDSGLQRTPSLLAARFCFSSGCRDLPQLRMFAPATPESFGKFDSTSQWFAWLESRL</sequence>
<dbReference type="EMBL" id="OIVN01004607">
    <property type="protein sequence ID" value="SPD18347.1"/>
    <property type="molecule type" value="Genomic_DNA"/>
</dbReference>
<organism evidence="2">
    <name type="scientific">Fagus sylvatica</name>
    <name type="common">Beechnut</name>
    <dbReference type="NCBI Taxonomy" id="28930"/>
    <lineage>
        <taxon>Eukaryota</taxon>
        <taxon>Viridiplantae</taxon>
        <taxon>Streptophyta</taxon>
        <taxon>Embryophyta</taxon>
        <taxon>Tracheophyta</taxon>
        <taxon>Spermatophyta</taxon>
        <taxon>Magnoliopsida</taxon>
        <taxon>eudicotyledons</taxon>
        <taxon>Gunneridae</taxon>
        <taxon>Pentapetalae</taxon>
        <taxon>rosids</taxon>
        <taxon>fabids</taxon>
        <taxon>Fagales</taxon>
        <taxon>Fagaceae</taxon>
        <taxon>Fagus</taxon>
    </lineage>
</organism>
<keyword evidence="1" id="KW-0472">Membrane</keyword>
<dbReference type="AlphaFoldDB" id="A0A2N9HWQ1"/>
<evidence type="ECO:0000256" key="1">
    <source>
        <dbReference type="SAM" id="Phobius"/>
    </source>
</evidence>
<name>A0A2N9HWQ1_FAGSY</name>
<reference evidence="2" key="1">
    <citation type="submission" date="2018-02" db="EMBL/GenBank/DDBJ databases">
        <authorList>
            <person name="Cohen D.B."/>
            <person name="Kent A.D."/>
        </authorList>
    </citation>
    <scope>NUCLEOTIDE SEQUENCE</scope>
</reference>